<organism evidence="2 3">
    <name type="scientific">Anopheles quadriannulatus</name>
    <name type="common">Mosquito</name>
    <dbReference type="NCBI Taxonomy" id="34691"/>
    <lineage>
        <taxon>Eukaryota</taxon>
        <taxon>Metazoa</taxon>
        <taxon>Ecdysozoa</taxon>
        <taxon>Arthropoda</taxon>
        <taxon>Hexapoda</taxon>
        <taxon>Insecta</taxon>
        <taxon>Pterygota</taxon>
        <taxon>Neoptera</taxon>
        <taxon>Endopterygota</taxon>
        <taxon>Diptera</taxon>
        <taxon>Nematocera</taxon>
        <taxon>Culicoidea</taxon>
        <taxon>Culicidae</taxon>
        <taxon>Anophelinae</taxon>
        <taxon>Anopheles</taxon>
    </lineage>
</organism>
<evidence type="ECO:0000313" key="2">
    <source>
        <dbReference type="EnsemblMetazoa" id="AQUA002326-PA"/>
    </source>
</evidence>
<dbReference type="VEuPathDB" id="VectorBase:AQUA002326"/>
<protein>
    <submittedName>
        <fullName evidence="2">DUF5641 domain-containing protein</fullName>
    </submittedName>
</protein>
<reference evidence="2" key="1">
    <citation type="submission" date="2020-05" db="UniProtKB">
        <authorList>
            <consortium name="EnsemblMetazoa"/>
        </authorList>
    </citation>
    <scope>IDENTIFICATION</scope>
    <source>
        <strain evidence="2">SANGQUA</strain>
    </source>
</reference>
<dbReference type="InterPro" id="IPR040676">
    <property type="entry name" value="DUF5641"/>
</dbReference>
<sequence>MTRRKLLSQLAKIFDPLGSRPPRAITTPRAELLAALLLARMVVKFLNATELKFESVHLWSDSKIVLAWVKKTPELLQTYVSNRVSEIQQLSQSFHWHYISTHDNPADLISRGVTPRKLIGSTIWWRPQPTQHLIEDEDEVEIPDNELPEMRAGVALAMTVPIERFPIFDRLSSYTQIVRSMAYLVRLARFIKSRKREVVKGRLTAKEVRTATLLISMLQHFWKRWTAEYLPELQNRSKWLKRKVIKVGSLVLLADQNAPLLQWPLARIVAAHPGDDGTIRVVTVKTANGAEFKRAVTEVCFLPLDEDEN</sequence>
<dbReference type="EnsemblMetazoa" id="AQUA002326-RA">
    <property type="protein sequence ID" value="AQUA002326-PA"/>
    <property type="gene ID" value="AQUA002326"/>
</dbReference>
<dbReference type="GO" id="GO:0003676">
    <property type="term" value="F:nucleic acid binding"/>
    <property type="evidence" value="ECO:0007669"/>
    <property type="project" value="InterPro"/>
</dbReference>
<keyword evidence="3" id="KW-1185">Reference proteome</keyword>
<dbReference type="AlphaFoldDB" id="A0A182WXR6"/>
<evidence type="ECO:0000313" key="3">
    <source>
        <dbReference type="Proteomes" id="UP000076407"/>
    </source>
</evidence>
<evidence type="ECO:0000259" key="1">
    <source>
        <dbReference type="Pfam" id="PF18701"/>
    </source>
</evidence>
<dbReference type="InterPro" id="IPR008042">
    <property type="entry name" value="Retrotrans_Pao"/>
</dbReference>
<dbReference type="Proteomes" id="UP000076407">
    <property type="component" value="Unassembled WGS sequence"/>
</dbReference>
<feature type="domain" description="DUF5641" evidence="1">
    <location>
        <begin position="214"/>
        <end position="302"/>
    </location>
</feature>
<dbReference type="PANTHER" id="PTHR47331">
    <property type="entry name" value="PHD-TYPE DOMAIN-CONTAINING PROTEIN"/>
    <property type="match status" value="1"/>
</dbReference>
<proteinExistence type="predicted"/>
<dbReference type="STRING" id="34691.A0A182WXR6"/>
<dbReference type="PANTHER" id="PTHR47331:SF8">
    <property type="match status" value="1"/>
</dbReference>
<name>A0A182WXR6_ANOQN</name>
<dbReference type="InterPro" id="IPR036397">
    <property type="entry name" value="RNaseH_sf"/>
</dbReference>
<dbReference type="Gene3D" id="3.30.420.10">
    <property type="entry name" value="Ribonuclease H-like superfamily/Ribonuclease H"/>
    <property type="match status" value="1"/>
</dbReference>
<dbReference type="Pfam" id="PF18701">
    <property type="entry name" value="DUF5641"/>
    <property type="match status" value="1"/>
</dbReference>
<accession>A0A182WXR6</accession>
<dbReference type="Pfam" id="PF05380">
    <property type="entry name" value="Peptidase_A17"/>
    <property type="match status" value="1"/>
</dbReference>